<dbReference type="CDD" id="cd05918">
    <property type="entry name" value="A_NRPS_SidN3_like"/>
    <property type="match status" value="3"/>
</dbReference>
<dbReference type="FunFam" id="3.40.50.980:FF:000001">
    <property type="entry name" value="Non-ribosomal peptide synthetase"/>
    <property type="match status" value="2"/>
</dbReference>
<dbReference type="InterPro" id="IPR036736">
    <property type="entry name" value="ACP-like_sf"/>
</dbReference>
<dbReference type="InterPro" id="IPR020806">
    <property type="entry name" value="PKS_PP-bd"/>
</dbReference>
<dbReference type="Pfam" id="PF00668">
    <property type="entry name" value="Condensation"/>
    <property type="match status" value="6"/>
</dbReference>
<dbReference type="PANTHER" id="PTHR45527">
    <property type="entry name" value="NONRIBOSOMAL PEPTIDE SYNTHETASE"/>
    <property type="match status" value="1"/>
</dbReference>
<keyword evidence="2" id="KW-0596">Phosphopantetheine</keyword>
<organism evidence="7 8">
    <name type="scientific">Amniculicola lignicola CBS 123094</name>
    <dbReference type="NCBI Taxonomy" id="1392246"/>
    <lineage>
        <taxon>Eukaryota</taxon>
        <taxon>Fungi</taxon>
        <taxon>Dikarya</taxon>
        <taxon>Ascomycota</taxon>
        <taxon>Pezizomycotina</taxon>
        <taxon>Dothideomycetes</taxon>
        <taxon>Pleosporomycetidae</taxon>
        <taxon>Pleosporales</taxon>
        <taxon>Amniculicolaceae</taxon>
        <taxon>Amniculicola</taxon>
    </lineage>
</organism>
<dbReference type="SUPFAM" id="SSF47336">
    <property type="entry name" value="ACP-like"/>
    <property type="match status" value="5"/>
</dbReference>
<dbReference type="CDD" id="cd19542">
    <property type="entry name" value="CT_NRPS-like"/>
    <property type="match status" value="2"/>
</dbReference>
<evidence type="ECO:0000256" key="5">
    <source>
        <dbReference type="ARBA" id="ARBA00029454"/>
    </source>
</evidence>
<feature type="domain" description="Carrier" evidence="6">
    <location>
        <begin position="1597"/>
        <end position="1674"/>
    </location>
</feature>
<dbReference type="SUPFAM" id="SSF52777">
    <property type="entry name" value="CoA-dependent acyltransferases"/>
    <property type="match status" value="12"/>
</dbReference>
<dbReference type="SUPFAM" id="SSF56801">
    <property type="entry name" value="Acetyl-CoA synthetase-like"/>
    <property type="match status" value="4"/>
</dbReference>
<dbReference type="InterPro" id="IPR006162">
    <property type="entry name" value="Ppantetheine_attach_site"/>
</dbReference>
<comment type="similarity">
    <text evidence="5">Belongs to the NRP synthetase family.</text>
</comment>
<dbReference type="InterPro" id="IPR010071">
    <property type="entry name" value="AA_adenyl_dom"/>
</dbReference>
<evidence type="ECO:0000256" key="1">
    <source>
        <dbReference type="ARBA" id="ARBA00004924"/>
    </source>
</evidence>
<feature type="domain" description="Carrier" evidence="6">
    <location>
        <begin position="4841"/>
        <end position="4914"/>
    </location>
</feature>
<protein>
    <recommendedName>
        <fullName evidence="6">Carrier domain-containing protein</fullName>
    </recommendedName>
</protein>
<dbReference type="InterPro" id="IPR042099">
    <property type="entry name" value="ANL_N_sf"/>
</dbReference>
<dbReference type="FunFam" id="3.30.300.30:FF:000015">
    <property type="entry name" value="Nonribosomal peptide synthase SidD"/>
    <property type="match status" value="2"/>
</dbReference>
<dbReference type="PANTHER" id="PTHR45527:SF1">
    <property type="entry name" value="FATTY ACID SYNTHASE"/>
    <property type="match status" value="1"/>
</dbReference>
<dbReference type="GO" id="GO:0031169">
    <property type="term" value="P:ferrichrome biosynthetic process"/>
    <property type="evidence" value="ECO:0007669"/>
    <property type="project" value="UniProtKB-ARBA"/>
</dbReference>
<keyword evidence="8" id="KW-1185">Reference proteome</keyword>
<dbReference type="PROSITE" id="PS50075">
    <property type="entry name" value="CARRIER"/>
    <property type="match status" value="5"/>
</dbReference>
<dbReference type="Pfam" id="PF00501">
    <property type="entry name" value="AMP-binding"/>
    <property type="match status" value="4"/>
</dbReference>
<dbReference type="InterPro" id="IPR009081">
    <property type="entry name" value="PP-bd_ACP"/>
</dbReference>
<dbReference type="Gene3D" id="1.10.1200.10">
    <property type="entry name" value="ACP-like"/>
    <property type="match status" value="5"/>
</dbReference>
<dbReference type="SMART" id="SM01294">
    <property type="entry name" value="PKS_PP_betabranch"/>
    <property type="match status" value="3"/>
</dbReference>
<evidence type="ECO:0000313" key="7">
    <source>
        <dbReference type="EMBL" id="KAF1999998.1"/>
    </source>
</evidence>
<dbReference type="NCBIfam" id="NF003417">
    <property type="entry name" value="PRK04813.1"/>
    <property type="match status" value="4"/>
</dbReference>
<dbReference type="PROSITE" id="PS00455">
    <property type="entry name" value="AMP_BINDING"/>
    <property type="match status" value="1"/>
</dbReference>
<dbReference type="GO" id="GO:0010106">
    <property type="term" value="P:cellular response to iron ion starvation"/>
    <property type="evidence" value="ECO:0007669"/>
    <property type="project" value="UniProtKB-ARBA"/>
</dbReference>
<dbReference type="GO" id="GO:0005737">
    <property type="term" value="C:cytoplasm"/>
    <property type="evidence" value="ECO:0007669"/>
    <property type="project" value="TreeGrafter"/>
</dbReference>
<evidence type="ECO:0000256" key="4">
    <source>
        <dbReference type="ARBA" id="ARBA00022598"/>
    </source>
</evidence>
<dbReference type="Gene3D" id="3.30.559.10">
    <property type="entry name" value="Chloramphenicol acetyltransferase-like domain"/>
    <property type="match status" value="6"/>
</dbReference>
<sequence length="5405" mass="599443">MLQQSSKPQLAILNRNPSLIEGPGLLHDLVQSESTALAIDFLEDGFTRSKISYRSLHALSDALAEKICRATETLENASAIVPVLLPQSPQLYITLLAILKAGKAFCPLSLETPDERIKFILNDISADIIITHSSHEPRLASCESVQPVLVDQELANPRPHSSPCITPIRTSDLAYILYTSGSTGVPKAVSVSHRAVTQSLLAHNRHIPQFTRFLQFAAPTFDVSIFEIFFPLFRGCTLVGCSRNQMLNDLPAVVNMMEVDAAELTPTVVNNLLQGRKSVPRLRLLLTIGEMLTHSIVEEFGGNSSQTSILWGMYGPTEAAIHCTLQPAFQANSAIGTIGFPLDTVSAFIVAPYHQGSSPTELTPLLVGEVGELVVGGPQIADEYLNRPEITAAAFVHHPEFGLVYRTGDKARLLYNGTLECLGRIASGQIKLRGQRVELGEIEQVVSAVNGCYASAAIVINEELIAFCAAGFEGVTTTLILDSCKRWLPGYMVPTDVVILARMPQLSSGKIDKKALESSYISSRKVQLDDDSCRVKSGPNLVIMDVLQEVLGQGRSQPLDLPLAGVDSLRSIRIASLLRGKGYQLGAIDVLSAASTQDFIDLCNKNRLGGAQSHFHNLARGQNLVSANPQVKDSRANILDIIPCTPLQEAMLSETMVNADAYSNWIEVELSLPHTFQQIYTILHRIAKENEILRSGFQPSSGAISASFVHVIWNELSESQIIKTTEFSRSFPFDAPESVLRPFRVQVNADLAKPRLFFQLHHALYDGWSFDLLARDLHHLIEGQNLRPRLQFREVERYYSQQRDDEKMKITVHWKNVLEGFSPSPFQSFTGKIVRNSTFCSTTRAVTISLDSARKCSKQLNIHPQVLFQTATAYMVGSYTASTDVVIGTVTSGRTIPVAGIEDIMGPCIATLPLRLNFPDYSTIEEMFGHIRSSNRSMLENCTLPLRDIKKACGIAPGSRLFNVLFVWQESLISVEKPSPSVKVVDSRDNLEFDLVVEFEPRDNYITLKTTYNTAVFSNGQIEHLSRQIDEVSQYLISHPKESLDGIGQCFSADSLSIANPTPEQKIFQYGISHAVERWAMEVPGREAFVLGELINGVMTPTKRLSYAALNRRANQLARTLLECDVGKDELVCIFMDKSINLYISILAVLKTGSGYLPIVPESPKQRTSTILADARVKVCLTESTLPADALDHTAYTVMDVDTLDLSTYSEDDLAISYDGSRLAYAVFTSGSTGTPKGVLVTQDNLMSNLDSLHELYPTSKDSRLLQACSQAFDVSVFEIFFTWYAGMCLCTATKDDLFHSFEDAIDSLDITHLSLTPTVASLVNPDHVPKVRFLVTAGEAVNELVKRQWSGRGLYQGYGPSETTNICTVKACVSGDDAINNIGTPFKNTSAFVLDPKSDKIVSRGTVGELCFGGAQVFRGYLNQPDLNATKIIQHPVYGRLYRSGDLGLLLSDDSILFAGRLDDQVKIRGQRVELGEITSTVLDNSSVEDCITLLLEHGNTIQRLVSFWVPNGQTSADFNVLASDALQSSISKIFESLESALPEYMLPTHIIPISRIPLTTQTKVDKRLLQTTYWDLPKSHVDLTASVPFTSGSFEDLSEDNMRIASALAETLNIPVSEVKPSSSFFGLGLDSISAIQFSTRLRNQGIVDAPVSIILKYSTIKRLTSWASQSFTPIAQRSKISELSQLLPSSIISQISSDFQQRSQQVENILPCTPLQEAMLSSQTSTGSYFNTTMFDVHGDMSVLAKAWSLMFERHQILRTAFVPTSDPQHPFVQVVLSYKDPKWDDLNAEEDVQAFAQNRLSTLLENCEPPVRLATIIDSNKAKMIFCCHHAVYDGTAISTLLKEIEEAYNGHELPSPASFNGYLQQMMSHDLNTSDEFWRLSLANFEPTYFPGLRNNVGQCDGQSLSTAKLRTPLSQVLGTAKIQSVSLLPMVQAAWAKLLYFYLGESDVCFGNIVSGRTLPEKDLDRLVAPCFNTLPVRLNFDFGKSNKNLIQQLHAINIDILSHQLTPLRRIQAKAQIEGRHLFDTLVILQQPSEPLDESIWSLEQDFGSMDLPIVCEVFQNPKTDSLTLTLHHSTSLLSEDDAKVMVETFDHALLSLLTSTDSPARDTTGFPSEILAQSNLDYILLDISGGGMLHSAFEQNVNARAHGVALDFQNANGERISWTFELLNGRANQIAHTLIEHDIGPEDIIPIHMVKCPAFYATILGILKAGAAFTPIHPDLPDARKQFMLCELRPKVLLCTDQAPFGWSGDTVILDVASMQHPSKDNPVVEGLSPSNLAYCLYTSGSTGVPKAVAMEHRAPIQTVESSRSLVPWNNNSRLLQYAATTFDMCYYDCFLAWSFGFTLCAAEQGAMLDDLTNIIRSLDVTLLDLTPSVATSLTRSDIPSVEWLYCIGEAMTPGIIRQWEGACVNSYGPTEAAFCTTIFSVQQQAKSTVIGTPFPSTSFTVFPRKGEHQLPILALGELYIGGTQLARGYHGRRELTQDKFVRRDGQMFYKTGDLVRMLSDGNFEFVGRADDQVKIRGLRVELGEINQVLQGCDDVIGKVSTQILKRSAETKEQLVAFFTTRKDLNFEEQAELKEKAKMVAQKNLPSYMLPQFYIFVEGIPSSVAGKIDKKALARIFSESKEAILQLDGAAEGRKEHDWTETELQVRGILANLSGTAPGEVDPNTSIYQLGLDSISAVQVAAGLRKLGLQLSAADVLRYPNCVELAFFINNASSTGMSPTSSYDFVTFEKRFRSDVLKACNLRSEDIEVIRPCTPLQRGMISQFIAKEGEIYLNSLRLKLGKNVNISKLKEAWTEIKKRHRILRTGFAHIEDSRHSFAMIHYAPTALPLPWEEVASNAARNTSDQWLRNIRADAVEHLQQPPWRIRVTESQDGWYMNLGIFHALFDATSLQTIFTEVSTTYRGLHVGSPMSIDPLIGAIINLSNNQDKKRIDFWADLGKEVIPTRFPNLAPLRYEPTTPLFLTKSCTQSLSDLEAECRRSNVTLQAIGIASWVSLLSAYTGEPIVTCGVVLSGRTFEAAESAVFPSIVTVPFVGRASEDKRELLETIMKYNTDVQQHQFTPLNEIQRLMGFPDEPLFDSIFAFQKFSGMEPPHDLWSVVDEQATIEYPVSIELEPTNAQLNLRITFMPHLIPEEQATLILSQLDQLITDFASLNRETVLDDPKLYSISPPKDATIQGEAKLLHEFVEITAAHVPDRIAFEFATSIGEDEYSSKSWTYAELNAEGNRIAHLLISQNVQPGNLIGVCFEKCPEASFAMLGVLKVGCAFLALDAAAPAARQAYILKDSGAKVVLSMKRSSQNLPSDGDAMITNLDETNMYNFSDAKPALERAVDPQDRSYCLYTSGTTGTPKGCELTHENAVQALLSFQRLFASHWGDDSRWLQFASFHFDVSVLEQYWSWSVGIRVISAPRDLIFEDIARSIRVLGVTHIDLTPSLARIVHPDDVPGLCRGVFITGGESLKQEILDVWGPKGVIYNGYGPTEATIGCTMYPRVPTNGKPSNIGAQFDNVGSYVLRPGSDVPVLRGGVGELCVSGKLVGKGYLNRPELTDERFPFLGRFGERVYRTGDLVRILHDGTFDFLGRADDQVKLRGQRLEIGEINSVIRQSGGNADAATLVLKHPKHQKEQLVSFVVANSKAKAEPRILLEKSRDLDNAREACVERLPGYMVPTHFVPLTTMPLNANNKADGRRLRQMYEALGVSDLQMLSGHSSQKDDTWSDGEQKIRDTLAKLLQLNSDEMGKNTSFYELGLDSITIIGFSRALKQAGFVRASVSIVMKNTTFYRLAKALSEGGSATNNLGSIAAAQQSITAIAHRHRRGVAEALHTDPREIEALAPCTPLQHGMIARSIESDQGLYFNSFHFKLADDIDIDKLQTAWGDVFHSTQVLRTVFANTDDGFVQAVFRRLRLPWEDHTTLSSDNLGTDLDKLKEEWWKQNRTILKRPFELVLVSGPTSRILAVHIFHGLYDGVSIELLFNAVWRHYIGQAKGLMGPLFHSVLPYGPLRVVDGAQAFWQRQITNTQSSLLQSFIGESPESPLTIIRQINNLDKYESIRRQLNVTHQAIAQACWATVLQNYNKGPVVLGTIVSGRTIDFEEVDLTIGPLFNTLPYPHRIQSTETWTSIIKKTHEFNVAVHPYQHSPLRDIMKWCKRSTSMPLFDTLFVYQVMESGADGLKNDFWELWDTPIDADYPLAIEVEQREGQSLKLTLVAQGHVLDKKTAMRLLDEFETALKEVLLEPDTVVHSPHKRVTEEQVDNADAAIGRSYSRGINVTEDFTWTKPASMIRKDLANLSGTEENEISATTSILELGLDSIDAIKLSSKLKKRGIELLVSDIMRGLTITNMMDKISTTKKGWAMPPSDMIFNAHKKRLENYVHRRGIETDNMERILPLTPLQEGMVAEMVGSEYTRYYNHDVMQLAPETNLEKLRTAWTVVVKNSPILRTSFIEIDDPNIDFTYAQVVHATPHAFWETIEVKEDPKFAVIFDSIRNGVAQMLLPGPLFHVHIVVCMDRTYAVLSISHALYDGWSLGLLHNDVHLAYTDQYRPRLDYEKVLREILTASGSDAVAFWRDFLSDARPSKFPLRARTREAGSASVHRLERNSNLSLSTVVSFAKQNSVSLQTLGQTVYALVLASYTHSLEVTFGSVLSGRDSVSMTELLFPTMNTVAIRNILHGTRREMLQYVQENFTNIKQWQHFPLRRAQALAGVQGSLFESLFIYQKRLNASDEEKNRLYESIEGQSDVEYPVCVEMEVIGEHLLWRCAAKDEVFSEEESNTFLQTMDSVLEAIINRPDASTINFALGGTSVCGLPPFKDEKEEKINSNPEVTETDITKLPESPTANTIREILAFVSQTPESEITEGMTIFHMGLDSISAIKVSSLLHKRGIILGVGEMLSSGSVEKMTQVVDGRAATPKEQIDDPKAILTDSLASVDHKEILSQASIAEEEVEQMLPASAGQVYMLSMFLNSHGAVFYPLFTYQLGGSVTFDTLQQAWQDLVYANPILRTIFVATNRDSIAYVQVVLRSNDTLVVDTTGWDEQQITVASEGLISKQPHAHLLASPKPTGWTLRLKIHHALYDGVSLPLLMQQFEEHCNGTSILPSASNTAANFSKFLASSGSPRALEKRKDFWTAYLKGVHQRSPSLQHMIPATSKTAIFTPRLVPSTGQLQTLAKKNGITINALFLVIYARLYHALGSPSLSSSAHTNTDVVIGIYLANRSHHTIPTLSRAAIPTVNLVPLRVSINKESHILEIARQVQYDLQNVSSAVNAGVGLWEIKAWTGISVDTWVNWLALPEPKAGADDKKDGEDGSGSDDQIKIKQVGEWNEPVSRVTVVSNEDFKVPRHLAHERVNEAYLHSIDVEATIRDGALDVGIFAPTSMLSLEAAQRLMEGLKAELEALGSTL</sequence>
<name>A0A6A5WG14_9PLEO</name>
<dbReference type="Gene3D" id="3.30.559.30">
    <property type="entry name" value="Nonribosomal peptide synthetase, condensation domain"/>
    <property type="match status" value="6"/>
</dbReference>
<dbReference type="InterPro" id="IPR001242">
    <property type="entry name" value="Condensation_dom"/>
</dbReference>
<feature type="domain" description="Carrier" evidence="6">
    <location>
        <begin position="4282"/>
        <end position="4358"/>
    </location>
</feature>
<keyword evidence="4" id="KW-0436">Ligase</keyword>
<dbReference type="SMART" id="SM00823">
    <property type="entry name" value="PKS_PP"/>
    <property type="match status" value="5"/>
</dbReference>
<accession>A0A6A5WG14</accession>
<dbReference type="GO" id="GO:0016874">
    <property type="term" value="F:ligase activity"/>
    <property type="evidence" value="ECO:0007669"/>
    <property type="project" value="UniProtKB-KW"/>
</dbReference>
<dbReference type="Gene3D" id="3.40.50.12780">
    <property type="entry name" value="N-terminal domain of ligase-like"/>
    <property type="match status" value="4"/>
</dbReference>
<proteinExistence type="inferred from homology"/>
<dbReference type="InterPro" id="IPR000873">
    <property type="entry name" value="AMP-dep_synth/lig_dom"/>
</dbReference>
<evidence type="ECO:0000259" key="6">
    <source>
        <dbReference type="PROSITE" id="PS50075"/>
    </source>
</evidence>
<evidence type="ECO:0000313" key="8">
    <source>
        <dbReference type="Proteomes" id="UP000799779"/>
    </source>
</evidence>
<dbReference type="FunFam" id="3.40.50.12780:FF:000024">
    <property type="entry name" value="Nonribosomal siderophore peptide synthase SidC"/>
    <property type="match status" value="2"/>
</dbReference>
<dbReference type="InterPro" id="IPR023213">
    <property type="entry name" value="CAT-like_dom_sf"/>
</dbReference>
<dbReference type="NCBIfam" id="TIGR01733">
    <property type="entry name" value="AA-adenyl-dom"/>
    <property type="match status" value="3"/>
</dbReference>
<feature type="domain" description="Carrier" evidence="6">
    <location>
        <begin position="3724"/>
        <end position="3801"/>
    </location>
</feature>
<evidence type="ECO:0000256" key="2">
    <source>
        <dbReference type="ARBA" id="ARBA00022450"/>
    </source>
</evidence>
<evidence type="ECO:0000256" key="3">
    <source>
        <dbReference type="ARBA" id="ARBA00022553"/>
    </source>
</evidence>
<dbReference type="Proteomes" id="UP000799779">
    <property type="component" value="Unassembled WGS sequence"/>
</dbReference>
<dbReference type="Pfam" id="PF00550">
    <property type="entry name" value="PP-binding"/>
    <property type="match status" value="5"/>
</dbReference>
<dbReference type="GO" id="GO:0043041">
    <property type="term" value="P:amino acid activation for nonribosomal peptide biosynthetic process"/>
    <property type="evidence" value="ECO:0007669"/>
    <property type="project" value="TreeGrafter"/>
</dbReference>
<gene>
    <name evidence="7" type="ORF">P154DRAFT_522786</name>
</gene>
<dbReference type="InterPro" id="IPR045851">
    <property type="entry name" value="AMP-bd_C_sf"/>
</dbReference>
<dbReference type="FunFam" id="3.30.300.30:FF:000033">
    <property type="entry name" value="Nonribosomal siderophore peptide synthase SidC"/>
    <property type="match status" value="1"/>
</dbReference>
<reference evidence="7" key="1">
    <citation type="journal article" date="2020" name="Stud. Mycol.">
        <title>101 Dothideomycetes genomes: a test case for predicting lifestyles and emergence of pathogens.</title>
        <authorList>
            <person name="Haridas S."/>
            <person name="Albert R."/>
            <person name="Binder M."/>
            <person name="Bloem J."/>
            <person name="Labutti K."/>
            <person name="Salamov A."/>
            <person name="Andreopoulos B."/>
            <person name="Baker S."/>
            <person name="Barry K."/>
            <person name="Bills G."/>
            <person name="Bluhm B."/>
            <person name="Cannon C."/>
            <person name="Castanera R."/>
            <person name="Culley D."/>
            <person name="Daum C."/>
            <person name="Ezra D."/>
            <person name="Gonzalez J."/>
            <person name="Henrissat B."/>
            <person name="Kuo A."/>
            <person name="Liang C."/>
            <person name="Lipzen A."/>
            <person name="Lutzoni F."/>
            <person name="Magnuson J."/>
            <person name="Mondo S."/>
            <person name="Nolan M."/>
            <person name="Ohm R."/>
            <person name="Pangilinan J."/>
            <person name="Park H.-J."/>
            <person name="Ramirez L."/>
            <person name="Alfaro M."/>
            <person name="Sun H."/>
            <person name="Tritt A."/>
            <person name="Yoshinaga Y."/>
            <person name="Zwiers L.-H."/>
            <person name="Turgeon B."/>
            <person name="Goodwin S."/>
            <person name="Spatafora J."/>
            <person name="Crous P."/>
            <person name="Grigoriev I."/>
        </authorList>
    </citation>
    <scope>NUCLEOTIDE SEQUENCE</scope>
    <source>
        <strain evidence="7">CBS 123094</strain>
    </source>
</reference>
<dbReference type="PROSITE" id="PS00012">
    <property type="entry name" value="PHOSPHOPANTETHEINE"/>
    <property type="match status" value="3"/>
</dbReference>
<feature type="non-terminal residue" evidence="7">
    <location>
        <position position="5405"/>
    </location>
</feature>
<dbReference type="GO" id="GO:0031177">
    <property type="term" value="F:phosphopantetheine binding"/>
    <property type="evidence" value="ECO:0007669"/>
    <property type="project" value="InterPro"/>
</dbReference>
<keyword evidence="3" id="KW-0597">Phosphoprotein</keyword>
<dbReference type="EMBL" id="ML977591">
    <property type="protein sequence ID" value="KAF1999998.1"/>
    <property type="molecule type" value="Genomic_DNA"/>
</dbReference>
<comment type="pathway">
    <text evidence="1">Siderophore biosynthesis.</text>
</comment>
<dbReference type="InterPro" id="IPR020845">
    <property type="entry name" value="AMP-binding_CS"/>
</dbReference>
<dbReference type="Gene3D" id="3.30.300.30">
    <property type="match status" value="4"/>
</dbReference>
<feature type="domain" description="Carrier" evidence="6">
    <location>
        <begin position="2649"/>
        <end position="2725"/>
    </location>
</feature>
<dbReference type="OrthoDB" id="416786at2759"/>